<gene>
    <name evidence="2" type="ORF">KQX54_017589</name>
</gene>
<reference evidence="2 3" key="1">
    <citation type="journal article" date="2021" name="J. Hered.">
        <title>A chromosome-level genome assembly of the parasitoid wasp, Cotesia glomerata (Hymenoptera: Braconidae).</title>
        <authorList>
            <person name="Pinto B.J."/>
            <person name="Weis J.J."/>
            <person name="Gamble T."/>
            <person name="Ode P.J."/>
            <person name="Paul R."/>
            <person name="Zaspel J.M."/>
        </authorList>
    </citation>
    <scope>NUCLEOTIDE SEQUENCE [LARGE SCALE GENOMIC DNA]</scope>
    <source>
        <strain evidence="2">CgM1</strain>
    </source>
</reference>
<feature type="transmembrane region" description="Helical" evidence="1">
    <location>
        <begin position="26"/>
        <end position="45"/>
    </location>
</feature>
<keyword evidence="1" id="KW-0812">Transmembrane</keyword>
<evidence type="ECO:0000256" key="1">
    <source>
        <dbReference type="SAM" id="Phobius"/>
    </source>
</evidence>
<keyword evidence="1" id="KW-1133">Transmembrane helix</keyword>
<dbReference type="AlphaFoldDB" id="A0AAV7HYR1"/>
<organism evidence="2 3">
    <name type="scientific">Cotesia glomerata</name>
    <name type="common">Lepidopteran parasitic wasp</name>
    <name type="synonym">Apanteles glomeratus</name>
    <dbReference type="NCBI Taxonomy" id="32391"/>
    <lineage>
        <taxon>Eukaryota</taxon>
        <taxon>Metazoa</taxon>
        <taxon>Ecdysozoa</taxon>
        <taxon>Arthropoda</taxon>
        <taxon>Hexapoda</taxon>
        <taxon>Insecta</taxon>
        <taxon>Pterygota</taxon>
        <taxon>Neoptera</taxon>
        <taxon>Endopterygota</taxon>
        <taxon>Hymenoptera</taxon>
        <taxon>Apocrita</taxon>
        <taxon>Ichneumonoidea</taxon>
        <taxon>Braconidae</taxon>
        <taxon>Microgastrinae</taxon>
        <taxon>Cotesia</taxon>
    </lineage>
</organism>
<keyword evidence="1" id="KW-0472">Membrane</keyword>
<keyword evidence="3" id="KW-1185">Reference proteome</keyword>
<accession>A0AAV7HYR1</accession>
<name>A0AAV7HYR1_COTGL</name>
<dbReference type="Proteomes" id="UP000826195">
    <property type="component" value="Unassembled WGS sequence"/>
</dbReference>
<evidence type="ECO:0000313" key="2">
    <source>
        <dbReference type="EMBL" id="KAH0535606.1"/>
    </source>
</evidence>
<proteinExistence type="predicted"/>
<protein>
    <submittedName>
        <fullName evidence="2">Uncharacterized protein</fullName>
    </submittedName>
</protein>
<evidence type="ECO:0000313" key="3">
    <source>
        <dbReference type="Proteomes" id="UP000826195"/>
    </source>
</evidence>
<sequence length="133" mass="15098">MTTIVSGLDVVPVEITRSILWFFSRFIHFFIFISTVQLLVLYFMCCEQFLETLVKIVEKLEVGSRPTGAHEYIHNPPSAIQNPQSTSRDAFEALKSRSGSIAIGIEVIHRWLIVDSIESLGMVFEQHEKAILS</sequence>
<comment type="caution">
    <text evidence="2">The sequence shown here is derived from an EMBL/GenBank/DDBJ whole genome shotgun (WGS) entry which is preliminary data.</text>
</comment>
<dbReference type="EMBL" id="JAHXZJ010002982">
    <property type="protein sequence ID" value="KAH0535606.1"/>
    <property type="molecule type" value="Genomic_DNA"/>
</dbReference>